<evidence type="ECO:0000256" key="6">
    <source>
        <dbReference type="ARBA" id="ARBA00023235"/>
    </source>
</evidence>
<dbReference type="PATRIC" id="fig|1705578.3.peg.3336"/>
<dbReference type="RefSeq" id="WP_063602578.1">
    <property type="nucleotide sequence ID" value="NZ_LITQ01000052.1"/>
</dbReference>
<dbReference type="InterPro" id="IPR000212">
    <property type="entry name" value="DNA_helicase_UvrD/REP"/>
</dbReference>
<dbReference type="PANTHER" id="PTHR11070">
    <property type="entry name" value="UVRD / RECB / PCRA DNA HELICASE FAMILY MEMBER"/>
    <property type="match status" value="1"/>
</dbReference>
<dbReference type="GO" id="GO:0016787">
    <property type="term" value="F:hydrolase activity"/>
    <property type="evidence" value="ECO:0007669"/>
    <property type="project" value="UniProtKB-UniRule"/>
</dbReference>
<dbReference type="Proteomes" id="UP000093694">
    <property type="component" value="Unassembled WGS sequence"/>
</dbReference>
<keyword evidence="5 10" id="KW-0067">ATP-binding</keyword>
<comment type="caution">
    <text evidence="12">The sequence shown here is derived from an EMBL/GenBank/DDBJ whole genome shotgun (WGS) entry which is preliminary data.</text>
</comment>
<dbReference type="EC" id="5.6.2.4" evidence="8"/>
<dbReference type="Proteomes" id="UP000077384">
    <property type="component" value="Unassembled WGS sequence"/>
</dbReference>
<sequence length="597" mass="69693">MDDKVDANFEFIESNSLINTENNFKVEAGPGAGKTTWLVNHIKNVLNKSTRLKKSKKVACITYTKIGVKAIINKLKDAGDQVEVSTIHSFLYKYIIKPYIYLIKDDYNLNIEKLNVYDESIFSYRKMVEWIKSGGVKLRYLLKDGKLTQQNLVNLCWTLEDDDCILKVRKHRNYYKRYDDGSKKMSFILDFSKHQEDYLKYKEQYWKDGIITYDDVLFFSYKLIKEYPQILKILRARFPYFFIDEFQDTNPIQAEIIRLLGGKETIVGIIGDKAQAIYEFQGADVTQFEKFTLDNMKQYKIKDNRRSTQQIIDILNIIRSDLKQESPDHKKGNKPYIIVGEQLNSYKKAKEIIKNKNENLYSLSYADVTSNEMKLNDDEIEVDESVLKDNIIDTILSRESRNSRSKQIVKIIKAIEYARQNNFKEAVKNMAKIYGVEKDIENIKKSLIALNNLLSTYDKFKNVTITKFYNKLKDSIGIDIRKISKGNIKIFYDSIKYTDVALWIKINEDNSIHRTIHKAKGDEFDNVIVIVKGKINKPFDENEDLAFLLNPDLSQESQRVYYVAVSRARENLFINVPELSSDNAKKLESYGFNIAYT</sequence>
<dbReference type="PANTHER" id="PTHR11070:SF3">
    <property type="entry name" value="DNA 3'-5' HELICASE"/>
    <property type="match status" value="1"/>
</dbReference>
<dbReference type="Gene3D" id="1.10.10.160">
    <property type="match status" value="1"/>
</dbReference>
<dbReference type="EMBL" id="LROR01000098">
    <property type="protein sequence ID" value="OBR90253.1"/>
    <property type="molecule type" value="Genomic_DNA"/>
</dbReference>
<dbReference type="GO" id="GO:0005829">
    <property type="term" value="C:cytosol"/>
    <property type="evidence" value="ECO:0007669"/>
    <property type="project" value="TreeGrafter"/>
</dbReference>
<dbReference type="InterPro" id="IPR027417">
    <property type="entry name" value="P-loop_NTPase"/>
</dbReference>
<feature type="binding site" evidence="10">
    <location>
        <begin position="28"/>
        <end position="35"/>
    </location>
    <ligand>
        <name>ATP</name>
        <dbReference type="ChEBI" id="CHEBI:30616"/>
    </ligand>
</feature>
<dbReference type="AlphaFoldDB" id="A0A168MSB7"/>
<keyword evidence="3 10" id="KW-0378">Hydrolase</keyword>
<evidence type="ECO:0000259" key="11">
    <source>
        <dbReference type="PROSITE" id="PS51198"/>
    </source>
</evidence>
<evidence type="ECO:0000256" key="10">
    <source>
        <dbReference type="PROSITE-ProRule" id="PRU00560"/>
    </source>
</evidence>
<keyword evidence="15" id="KW-1185">Reference proteome</keyword>
<dbReference type="Gene3D" id="3.40.50.300">
    <property type="entry name" value="P-loop containing nucleotide triphosphate hydrolases"/>
    <property type="match status" value="2"/>
</dbReference>
<evidence type="ECO:0000256" key="8">
    <source>
        <dbReference type="ARBA" id="ARBA00034808"/>
    </source>
</evidence>
<dbReference type="SUPFAM" id="SSF52540">
    <property type="entry name" value="P-loop containing nucleoside triphosphate hydrolases"/>
    <property type="match status" value="1"/>
</dbReference>
<dbReference type="PROSITE" id="PS51198">
    <property type="entry name" value="UVRD_HELICASE_ATP_BIND"/>
    <property type="match status" value="1"/>
</dbReference>
<dbReference type="InterPro" id="IPR014017">
    <property type="entry name" value="DNA_helicase_UvrD-like_C"/>
</dbReference>
<evidence type="ECO:0000313" key="12">
    <source>
        <dbReference type="EMBL" id="OAA85097.1"/>
    </source>
</evidence>
<dbReference type="InterPro" id="IPR014016">
    <property type="entry name" value="UvrD-like_ATP-bd"/>
</dbReference>
<dbReference type="GO" id="GO:0043138">
    <property type="term" value="F:3'-5' DNA helicase activity"/>
    <property type="evidence" value="ECO:0007669"/>
    <property type="project" value="UniProtKB-EC"/>
</dbReference>
<name>A0A168MSB7_9CLOT</name>
<gene>
    <name evidence="12" type="primary">yjcD_2</name>
    <name evidence="13" type="ORF">CLCOS_40870</name>
    <name evidence="12" type="ORF">WX73_03269</name>
</gene>
<comment type="catalytic activity">
    <reaction evidence="9">
        <text>ATP + H2O = ADP + phosphate + H(+)</text>
        <dbReference type="Rhea" id="RHEA:13065"/>
        <dbReference type="ChEBI" id="CHEBI:15377"/>
        <dbReference type="ChEBI" id="CHEBI:15378"/>
        <dbReference type="ChEBI" id="CHEBI:30616"/>
        <dbReference type="ChEBI" id="CHEBI:43474"/>
        <dbReference type="ChEBI" id="CHEBI:456216"/>
        <dbReference type="EC" id="5.6.2.4"/>
    </reaction>
</comment>
<keyword evidence="4 10" id="KW-0347">Helicase</keyword>
<comment type="similarity">
    <text evidence="1">Belongs to the helicase family. UvrD subfamily.</text>
</comment>
<evidence type="ECO:0000313" key="14">
    <source>
        <dbReference type="Proteomes" id="UP000077384"/>
    </source>
</evidence>
<evidence type="ECO:0000313" key="13">
    <source>
        <dbReference type="EMBL" id="OBR90253.1"/>
    </source>
</evidence>
<keyword evidence="6" id="KW-0413">Isomerase</keyword>
<evidence type="ECO:0000313" key="15">
    <source>
        <dbReference type="Proteomes" id="UP000093694"/>
    </source>
</evidence>
<dbReference type="GO" id="GO:0000725">
    <property type="term" value="P:recombinational repair"/>
    <property type="evidence" value="ECO:0007669"/>
    <property type="project" value="TreeGrafter"/>
</dbReference>
<dbReference type="EMBL" id="LITQ01000052">
    <property type="protein sequence ID" value="OAA85097.1"/>
    <property type="molecule type" value="Genomic_DNA"/>
</dbReference>
<evidence type="ECO:0000256" key="9">
    <source>
        <dbReference type="ARBA" id="ARBA00048988"/>
    </source>
</evidence>
<dbReference type="Pfam" id="PF00580">
    <property type="entry name" value="UvrD-helicase"/>
    <property type="match status" value="1"/>
</dbReference>
<accession>A0A168MSB7</accession>
<comment type="catalytic activity">
    <reaction evidence="7">
        <text>Couples ATP hydrolysis with the unwinding of duplex DNA by translocating in the 3'-5' direction.</text>
        <dbReference type="EC" id="5.6.2.4"/>
    </reaction>
</comment>
<evidence type="ECO:0000256" key="3">
    <source>
        <dbReference type="ARBA" id="ARBA00022801"/>
    </source>
</evidence>
<evidence type="ECO:0000256" key="5">
    <source>
        <dbReference type="ARBA" id="ARBA00022840"/>
    </source>
</evidence>
<reference evidence="12 14" key="1">
    <citation type="journal article" date="2015" name="Biotechnol. Bioeng.">
        <title>Genome sequence and phenotypic characterization of Caulobacter segnis.</title>
        <authorList>
            <person name="Patel S."/>
            <person name="Fletcher B."/>
            <person name="Scott D.C."/>
            <person name="Ely B."/>
        </authorList>
    </citation>
    <scope>NUCLEOTIDE SEQUENCE [LARGE SCALE GENOMIC DNA]</scope>
    <source>
        <strain evidence="12 14">PS02</strain>
    </source>
</reference>
<evidence type="ECO:0000256" key="7">
    <source>
        <dbReference type="ARBA" id="ARBA00034617"/>
    </source>
</evidence>
<dbReference type="Pfam" id="PF13361">
    <property type="entry name" value="UvrD_C"/>
    <property type="match status" value="1"/>
</dbReference>
<organism evidence="12 14">
    <name type="scientific">Clostridium coskatii</name>
    <dbReference type="NCBI Taxonomy" id="1705578"/>
    <lineage>
        <taxon>Bacteria</taxon>
        <taxon>Bacillati</taxon>
        <taxon>Bacillota</taxon>
        <taxon>Clostridia</taxon>
        <taxon>Eubacteriales</taxon>
        <taxon>Clostridiaceae</taxon>
        <taxon>Clostridium</taxon>
    </lineage>
</organism>
<protein>
    <recommendedName>
        <fullName evidence="8">DNA 3'-5' helicase</fullName>
        <ecNumber evidence="8">5.6.2.4</ecNumber>
    </recommendedName>
</protein>
<evidence type="ECO:0000256" key="4">
    <source>
        <dbReference type="ARBA" id="ARBA00022806"/>
    </source>
</evidence>
<keyword evidence="2 10" id="KW-0547">Nucleotide-binding</keyword>
<dbReference type="GO" id="GO:0003677">
    <property type="term" value="F:DNA binding"/>
    <property type="evidence" value="ECO:0007669"/>
    <property type="project" value="InterPro"/>
</dbReference>
<dbReference type="GO" id="GO:0005524">
    <property type="term" value="F:ATP binding"/>
    <property type="evidence" value="ECO:0007669"/>
    <property type="project" value="UniProtKB-UniRule"/>
</dbReference>
<evidence type="ECO:0000256" key="2">
    <source>
        <dbReference type="ARBA" id="ARBA00022741"/>
    </source>
</evidence>
<evidence type="ECO:0000256" key="1">
    <source>
        <dbReference type="ARBA" id="ARBA00009922"/>
    </source>
</evidence>
<feature type="domain" description="UvrD-like helicase ATP-binding" evidence="11">
    <location>
        <begin position="7"/>
        <end position="308"/>
    </location>
</feature>
<reference evidence="13 15" key="2">
    <citation type="journal article" date="2016" name="Front. Microbiol.">
        <title>Industrial Acetogenic Biocatalysts: A Comparative Metabolic and Genomic Analysis.</title>
        <authorList>
            <person name="Bengelsdorf F."/>
            <person name="Poehlein A."/>
            <person name="Sonja S."/>
            <person name="Erz C."/>
            <person name="Hummel T."/>
            <person name="Hoffmeister S."/>
            <person name="Daniel R."/>
            <person name="Durre P."/>
        </authorList>
    </citation>
    <scope>NUCLEOTIDE SEQUENCE [LARGE SCALE GENOMIC DNA]</scope>
    <source>
        <strain evidence="13 15">PTA-10522</strain>
    </source>
</reference>
<proteinExistence type="inferred from homology"/>
<dbReference type="InterPro" id="IPR013986">
    <property type="entry name" value="DExx_box_DNA_helicase_dom_sf"/>
</dbReference>